<sequence>MRVIVVCTSWTSVSFSASPFDRRTLGLPPSQSSYCVAMDFFRPLSLVLSVILSLVAAQPGHDPHHGADHFYPPRRERGAPFAGNELLSTPAGSTVVTITRTSSKSSTRQSTGPTTYISLGTSSIGPIPVTIIPVPIATICSRAMNLNPVVSDSLPSSSSALLNSDIEPRLPAVATALLRLNSTGASKISAPIPTFTAYDGRGCSTLYTRTSSAICSTVLSGFGSIPASVTDCQQSVTFSTSTGSVPMPSPATPNISTQQGDATGARLAYFVAAWYDLTDGQVPSRALVRNCIQGKGGEACNTAAESWSVVNQTTSIEITRSLAFEGPVTGPALLSLGGGLFTTHVPASTTAVLSIHTNITTATPTVVPSLSRSVIGASIPPINGLTSTAASPLASTHTVVLESVSHTTVTVFQTLTSTIKHEITANRNTAVSGQSS</sequence>
<accession>A0A8H7E710</accession>
<name>A0A8H7E710_9EURO</name>
<reference evidence="1" key="1">
    <citation type="submission" date="2020-02" db="EMBL/GenBank/DDBJ databases">
        <authorList>
            <person name="Palmer J.M."/>
        </authorList>
    </citation>
    <scope>NUCLEOTIDE SEQUENCE</scope>
    <source>
        <strain evidence="1">EPUS1.4</strain>
        <tissue evidence="1">Thallus</tissue>
    </source>
</reference>
<keyword evidence="2" id="KW-1185">Reference proteome</keyword>
<protein>
    <submittedName>
        <fullName evidence="1">Uncharacterized protein</fullName>
    </submittedName>
</protein>
<dbReference type="Proteomes" id="UP000606974">
    <property type="component" value="Unassembled WGS sequence"/>
</dbReference>
<proteinExistence type="predicted"/>
<dbReference type="EMBL" id="JAACFV010000028">
    <property type="protein sequence ID" value="KAF7510583.1"/>
    <property type="molecule type" value="Genomic_DNA"/>
</dbReference>
<dbReference type="OrthoDB" id="4121208at2759"/>
<comment type="caution">
    <text evidence="1">The sequence shown here is derived from an EMBL/GenBank/DDBJ whole genome shotgun (WGS) entry which is preliminary data.</text>
</comment>
<evidence type="ECO:0000313" key="2">
    <source>
        <dbReference type="Proteomes" id="UP000606974"/>
    </source>
</evidence>
<evidence type="ECO:0000313" key="1">
    <source>
        <dbReference type="EMBL" id="KAF7510583.1"/>
    </source>
</evidence>
<organism evidence="1 2">
    <name type="scientific">Endocarpon pusillum</name>
    <dbReference type="NCBI Taxonomy" id="364733"/>
    <lineage>
        <taxon>Eukaryota</taxon>
        <taxon>Fungi</taxon>
        <taxon>Dikarya</taxon>
        <taxon>Ascomycota</taxon>
        <taxon>Pezizomycotina</taxon>
        <taxon>Eurotiomycetes</taxon>
        <taxon>Chaetothyriomycetidae</taxon>
        <taxon>Verrucariales</taxon>
        <taxon>Verrucariaceae</taxon>
        <taxon>Endocarpon</taxon>
    </lineage>
</organism>
<dbReference type="AlphaFoldDB" id="A0A8H7E710"/>
<gene>
    <name evidence="1" type="ORF">GJ744_006195</name>
</gene>